<gene>
    <name evidence="1" type="ORF">N656DRAFT_155292</name>
</gene>
<dbReference type="EMBL" id="MU853346">
    <property type="protein sequence ID" value="KAK4111330.1"/>
    <property type="molecule type" value="Genomic_DNA"/>
</dbReference>
<sequence length="194" mass="22090">MYSIFSQSPFPLSVFLKLVSTLASPSPFLPPHYAQGCIFYSLFTHVMPLAVPNRGRIARGVVDSKKRSSGLREDQARQESSLPRRCIPHGLVWSWPGPSSRINGNDTRQHIKHQDGSHFEPHLSVDLHLMNPSFVSVLLAVIPCCIRLYLDIRHHLPRIHAPHHCNKAHMSRWCWPRNLPSLRPSLGYVAHHQP</sequence>
<dbReference type="AlphaFoldDB" id="A0AAN6TBK4"/>
<name>A0AAN6TBK4_9PEZI</name>
<comment type="caution">
    <text evidence="1">The sequence shown here is derived from an EMBL/GenBank/DDBJ whole genome shotgun (WGS) entry which is preliminary data.</text>
</comment>
<reference evidence="1" key="1">
    <citation type="journal article" date="2023" name="Mol. Phylogenet. Evol.">
        <title>Genome-scale phylogeny and comparative genomics of the fungal order Sordariales.</title>
        <authorList>
            <person name="Hensen N."/>
            <person name="Bonometti L."/>
            <person name="Westerberg I."/>
            <person name="Brannstrom I.O."/>
            <person name="Guillou S."/>
            <person name="Cros-Aarteil S."/>
            <person name="Calhoun S."/>
            <person name="Haridas S."/>
            <person name="Kuo A."/>
            <person name="Mondo S."/>
            <person name="Pangilinan J."/>
            <person name="Riley R."/>
            <person name="LaButti K."/>
            <person name="Andreopoulos B."/>
            <person name="Lipzen A."/>
            <person name="Chen C."/>
            <person name="Yan M."/>
            <person name="Daum C."/>
            <person name="Ng V."/>
            <person name="Clum A."/>
            <person name="Steindorff A."/>
            <person name="Ohm R.A."/>
            <person name="Martin F."/>
            <person name="Silar P."/>
            <person name="Natvig D.O."/>
            <person name="Lalanne C."/>
            <person name="Gautier V."/>
            <person name="Ament-Velasquez S.L."/>
            <person name="Kruys A."/>
            <person name="Hutchinson M.I."/>
            <person name="Powell A.J."/>
            <person name="Barry K."/>
            <person name="Miller A.N."/>
            <person name="Grigoriev I.V."/>
            <person name="Debuchy R."/>
            <person name="Gladieux P."/>
            <person name="Hiltunen Thoren M."/>
            <person name="Johannesson H."/>
        </authorList>
    </citation>
    <scope>NUCLEOTIDE SEQUENCE</scope>
    <source>
        <strain evidence="1">CBS 508.74</strain>
    </source>
</reference>
<reference evidence="1" key="2">
    <citation type="submission" date="2023-05" db="EMBL/GenBank/DDBJ databases">
        <authorList>
            <consortium name="Lawrence Berkeley National Laboratory"/>
            <person name="Steindorff A."/>
            <person name="Hensen N."/>
            <person name="Bonometti L."/>
            <person name="Westerberg I."/>
            <person name="Brannstrom I.O."/>
            <person name="Guillou S."/>
            <person name="Cros-Aarteil S."/>
            <person name="Calhoun S."/>
            <person name="Haridas S."/>
            <person name="Kuo A."/>
            <person name="Mondo S."/>
            <person name="Pangilinan J."/>
            <person name="Riley R."/>
            <person name="Labutti K."/>
            <person name="Andreopoulos B."/>
            <person name="Lipzen A."/>
            <person name="Chen C."/>
            <person name="Yanf M."/>
            <person name="Daum C."/>
            <person name="Ng V."/>
            <person name="Clum A."/>
            <person name="Ohm R."/>
            <person name="Martin F."/>
            <person name="Silar P."/>
            <person name="Natvig D."/>
            <person name="Lalanne C."/>
            <person name="Gautier V."/>
            <person name="Ament-Velasquez S.L."/>
            <person name="Kruys A."/>
            <person name="Hutchinson M.I."/>
            <person name="Powell A.J."/>
            <person name="Barry K."/>
            <person name="Miller A.N."/>
            <person name="Grigoriev I.V."/>
            <person name="Debuchy R."/>
            <person name="Gladieux P."/>
            <person name="Thoren M.H."/>
            <person name="Johannesson H."/>
        </authorList>
    </citation>
    <scope>NUCLEOTIDE SEQUENCE</scope>
    <source>
        <strain evidence="1">CBS 508.74</strain>
    </source>
</reference>
<evidence type="ECO:0000313" key="1">
    <source>
        <dbReference type="EMBL" id="KAK4111330.1"/>
    </source>
</evidence>
<dbReference type="RefSeq" id="XP_064668900.1">
    <property type="nucleotide sequence ID" value="XM_064808683.1"/>
</dbReference>
<dbReference type="Proteomes" id="UP001302812">
    <property type="component" value="Unassembled WGS sequence"/>
</dbReference>
<keyword evidence="2" id="KW-1185">Reference proteome</keyword>
<accession>A0AAN6TBK4</accession>
<protein>
    <submittedName>
        <fullName evidence="1">Uncharacterized protein</fullName>
    </submittedName>
</protein>
<organism evidence="1 2">
    <name type="scientific">Canariomyces notabilis</name>
    <dbReference type="NCBI Taxonomy" id="2074819"/>
    <lineage>
        <taxon>Eukaryota</taxon>
        <taxon>Fungi</taxon>
        <taxon>Dikarya</taxon>
        <taxon>Ascomycota</taxon>
        <taxon>Pezizomycotina</taxon>
        <taxon>Sordariomycetes</taxon>
        <taxon>Sordariomycetidae</taxon>
        <taxon>Sordariales</taxon>
        <taxon>Chaetomiaceae</taxon>
        <taxon>Canariomyces</taxon>
    </lineage>
</organism>
<evidence type="ECO:0000313" key="2">
    <source>
        <dbReference type="Proteomes" id="UP001302812"/>
    </source>
</evidence>
<proteinExistence type="predicted"/>
<dbReference type="GeneID" id="89932806"/>